<dbReference type="Proteomes" id="UP000549882">
    <property type="component" value="Unassembled WGS sequence"/>
</dbReference>
<evidence type="ECO:0000256" key="2">
    <source>
        <dbReference type="ARBA" id="ARBA00008654"/>
    </source>
</evidence>
<comment type="caution">
    <text evidence="9">The sequence shown here is derived from an EMBL/GenBank/DDBJ whole genome shotgun (WGS) entry which is preliminary data.</text>
</comment>
<evidence type="ECO:0000313" key="9">
    <source>
        <dbReference type="EMBL" id="MBB5574232.1"/>
    </source>
</evidence>
<dbReference type="RefSeq" id="WP_183937857.1">
    <property type="nucleotide sequence ID" value="NZ_JACHBI010000005.1"/>
</dbReference>
<protein>
    <submittedName>
        <fullName evidence="9">Gamma-butyrobetaine dioxygenase</fullName>
        <ecNumber evidence="9">1.14.11.1</ecNumber>
    </submittedName>
</protein>
<keyword evidence="4 9" id="KW-0223">Dioxygenase</keyword>
<sequence>MDTGLLETSPVKLGDKGLHLGLAGGAASYFNYYWLRDNCPTSFDSQTRERVFDIFHLDSAPAPEQAAVVDDALEIVWKGDGHKSRYPLSLLEQYSGGKPRHDPADLPRRPWYSDHYAAIARFSQPELLANQSTVAKWLEALIVEGVAIVTDMPDSNEGLTELVRLMGHMRPTFFGDYFDVRTHIKPTNLAYTAKALELHTDTPAEEMAPGMQFLHCRANSVEGGRNLFLDGAAVANDLKTEFPEDFKLLTETEIPYYCEHDTYDVRSRQRVIELDEHGEVSGVTISQHMADIFDLPQTFLDRYYPAFCRFGRMLQSDKYLMRFTLKATECIVFDNHRIVHGRAAYSATSGDRYLRGCYADRGEMRSTYRALTSEGRFK</sequence>
<dbReference type="Gene3D" id="3.60.130.10">
    <property type="entry name" value="Clavaminate synthase-like"/>
    <property type="match status" value="1"/>
</dbReference>
<dbReference type="AlphaFoldDB" id="A0A7W9D1E8"/>
<dbReference type="SUPFAM" id="SSF51197">
    <property type="entry name" value="Clavaminate synthase-like"/>
    <property type="match status" value="1"/>
</dbReference>
<evidence type="ECO:0000259" key="7">
    <source>
        <dbReference type="Pfam" id="PF02668"/>
    </source>
</evidence>
<feature type="domain" description="TauD/TfdA-like" evidence="7">
    <location>
        <begin position="119"/>
        <end position="358"/>
    </location>
</feature>
<gene>
    <name evidence="9" type="ORF">GGD50_002859</name>
</gene>
<dbReference type="Pfam" id="PF06155">
    <property type="entry name" value="GBBH-like_N"/>
    <property type="match status" value="1"/>
</dbReference>
<organism evidence="9 10">
    <name type="scientific">Rhizobium paranaense</name>
    <dbReference type="NCBI Taxonomy" id="1650438"/>
    <lineage>
        <taxon>Bacteria</taxon>
        <taxon>Pseudomonadati</taxon>
        <taxon>Pseudomonadota</taxon>
        <taxon>Alphaproteobacteria</taxon>
        <taxon>Hyphomicrobiales</taxon>
        <taxon>Rhizobiaceae</taxon>
        <taxon>Rhizobium/Agrobacterium group</taxon>
        <taxon>Rhizobium</taxon>
    </lineage>
</organism>
<dbReference type="PANTHER" id="PTHR10696:SF25">
    <property type="entry name" value="OXIDOREDUCTASE AIM17-RELATED"/>
    <property type="match status" value="1"/>
</dbReference>
<comment type="cofactor">
    <cofactor evidence="1">
        <name>Fe(2+)</name>
        <dbReference type="ChEBI" id="CHEBI:29033"/>
    </cofactor>
</comment>
<name>A0A7W9D1E8_9HYPH</name>
<dbReference type="InterPro" id="IPR010376">
    <property type="entry name" value="GBBH-like_N"/>
</dbReference>
<dbReference type="PANTHER" id="PTHR10696">
    <property type="entry name" value="GAMMA-BUTYROBETAINE HYDROXYLASE-RELATED"/>
    <property type="match status" value="1"/>
</dbReference>
<dbReference type="EMBL" id="JACHBI010000005">
    <property type="protein sequence ID" value="MBB5574232.1"/>
    <property type="molecule type" value="Genomic_DNA"/>
</dbReference>
<dbReference type="Gene3D" id="3.30.2020.30">
    <property type="match status" value="1"/>
</dbReference>
<keyword evidence="5 9" id="KW-0560">Oxidoreductase</keyword>
<keyword evidence="10" id="KW-1185">Reference proteome</keyword>
<accession>A0A7W9D1E8</accession>
<comment type="similarity">
    <text evidence="2">Belongs to the gamma-BBH/TMLD family.</text>
</comment>
<dbReference type="InterPro" id="IPR050411">
    <property type="entry name" value="AlphaKG_dependent_hydroxylases"/>
</dbReference>
<evidence type="ECO:0000256" key="6">
    <source>
        <dbReference type="ARBA" id="ARBA00023004"/>
    </source>
</evidence>
<evidence type="ECO:0000256" key="5">
    <source>
        <dbReference type="ARBA" id="ARBA00023002"/>
    </source>
</evidence>
<dbReference type="EC" id="1.14.11.1" evidence="9"/>
<dbReference type="InterPro" id="IPR042098">
    <property type="entry name" value="TauD-like_sf"/>
</dbReference>
<dbReference type="CDD" id="cd00250">
    <property type="entry name" value="CAS_like"/>
    <property type="match status" value="1"/>
</dbReference>
<dbReference type="GO" id="GO:0045329">
    <property type="term" value="P:carnitine biosynthetic process"/>
    <property type="evidence" value="ECO:0007669"/>
    <property type="project" value="TreeGrafter"/>
</dbReference>
<dbReference type="InterPro" id="IPR003819">
    <property type="entry name" value="TauD/TfdA-like"/>
</dbReference>
<keyword evidence="6" id="KW-0408">Iron</keyword>
<reference evidence="9 10" key="1">
    <citation type="submission" date="2020-08" db="EMBL/GenBank/DDBJ databases">
        <title>Genomic Encyclopedia of Type Strains, Phase IV (KMG-V): Genome sequencing to study the core and pangenomes of soil and plant-associated prokaryotes.</title>
        <authorList>
            <person name="Whitman W."/>
        </authorList>
    </citation>
    <scope>NUCLEOTIDE SEQUENCE [LARGE SCALE GENOMIC DNA]</scope>
    <source>
        <strain evidence="9 10">SEMIA 4064</strain>
    </source>
</reference>
<evidence type="ECO:0000256" key="3">
    <source>
        <dbReference type="ARBA" id="ARBA00022723"/>
    </source>
</evidence>
<evidence type="ECO:0000313" key="10">
    <source>
        <dbReference type="Proteomes" id="UP000549882"/>
    </source>
</evidence>
<evidence type="ECO:0000256" key="1">
    <source>
        <dbReference type="ARBA" id="ARBA00001954"/>
    </source>
</evidence>
<proteinExistence type="inferred from homology"/>
<dbReference type="Pfam" id="PF02668">
    <property type="entry name" value="TauD"/>
    <property type="match status" value="1"/>
</dbReference>
<evidence type="ECO:0000259" key="8">
    <source>
        <dbReference type="Pfam" id="PF06155"/>
    </source>
</evidence>
<evidence type="ECO:0000256" key="4">
    <source>
        <dbReference type="ARBA" id="ARBA00022964"/>
    </source>
</evidence>
<dbReference type="InterPro" id="IPR038492">
    <property type="entry name" value="GBBH-like_N_sf"/>
</dbReference>
<dbReference type="GO" id="GO:0046872">
    <property type="term" value="F:metal ion binding"/>
    <property type="evidence" value="ECO:0007669"/>
    <property type="project" value="UniProtKB-KW"/>
</dbReference>
<dbReference type="GO" id="GO:0008336">
    <property type="term" value="F:gamma-butyrobetaine dioxygenase activity"/>
    <property type="evidence" value="ECO:0007669"/>
    <property type="project" value="UniProtKB-EC"/>
</dbReference>
<keyword evidence="3" id="KW-0479">Metal-binding</keyword>
<feature type="domain" description="Gamma-butyrobetaine hydroxylase-like N-terminal" evidence="8">
    <location>
        <begin position="15"/>
        <end position="91"/>
    </location>
</feature>